<dbReference type="SUPFAM" id="SSF52540">
    <property type="entry name" value="P-loop containing nucleoside triphosphate hydrolases"/>
    <property type="match status" value="1"/>
</dbReference>
<dbReference type="CDD" id="cd00882">
    <property type="entry name" value="Ras_like_GTPase"/>
    <property type="match status" value="1"/>
</dbReference>
<dbReference type="OMA" id="NEHTARN"/>
<dbReference type="Gene3D" id="3.40.50.300">
    <property type="entry name" value="P-loop containing nucleotide triphosphate hydrolases"/>
    <property type="match status" value="1"/>
</dbReference>
<evidence type="ECO:0000259" key="2">
    <source>
        <dbReference type="Pfam" id="PF01926"/>
    </source>
</evidence>
<dbReference type="InterPro" id="IPR027417">
    <property type="entry name" value="P-loop_NTPase"/>
</dbReference>
<accession>A0A1B8B9N2</accession>
<proteinExistence type="predicted"/>
<dbReference type="AlphaFoldDB" id="A0A1B8B9N2"/>
<protein>
    <recommendedName>
        <fullName evidence="2">G domain-containing protein</fullName>
    </recommendedName>
</protein>
<keyword evidence="4" id="KW-1185">Reference proteome</keyword>
<dbReference type="GO" id="GO:0005525">
    <property type="term" value="F:GTP binding"/>
    <property type="evidence" value="ECO:0007669"/>
    <property type="project" value="InterPro"/>
</dbReference>
<reference evidence="3 4" key="1">
    <citation type="submission" date="2016-06" db="EMBL/GenBank/DDBJ databases">
        <title>Living apart together: crosstalk between the core and supernumerary genomes in a fungal plant pathogen.</title>
        <authorList>
            <person name="Vanheule A."/>
            <person name="Audenaert K."/>
            <person name="Warris S."/>
            <person name="Van De Geest H."/>
            <person name="Schijlen E."/>
            <person name="Hofte M."/>
            <person name="De Saeger S."/>
            <person name="Haesaert G."/>
            <person name="Waalwijk C."/>
            <person name="Van Der Lee T."/>
        </authorList>
    </citation>
    <scope>NUCLEOTIDE SEQUENCE [LARGE SCALE GENOMIC DNA]</scope>
    <source>
        <strain evidence="3 4">2516</strain>
    </source>
</reference>
<dbReference type="InterPro" id="IPR006073">
    <property type="entry name" value="GTP-bd"/>
</dbReference>
<organism evidence="3 4">
    <name type="scientific">Fusarium poae</name>
    <dbReference type="NCBI Taxonomy" id="36050"/>
    <lineage>
        <taxon>Eukaryota</taxon>
        <taxon>Fungi</taxon>
        <taxon>Dikarya</taxon>
        <taxon>Ascomycota</taxon>
        <taxon>Pezizomycotina</taxon>
        <taxon>Sordariomycetes</taxon>
        <taxon>Hypocreomycetidae</taxon>
        <taxon>Hypocreales</taxon>
        <taxon>Nectriaceae</taxon>
        <taxon>Fusarium</taxon>
    </lineage>
</organism>
<evidence type="ECO:0000256" key="1">
    <source>
        <dbReference type="SAM" id="Coils"/>
    </source>
</evidence>
<dbReference type="Pfam" id="PF01926">
    <property type="entry name" value="MMR_HSR1"/>
    <property type="match status" value="1"/>
</dbReference>
<feature type="coiled-coil region" evidence="1">
    <location>
        <begin position="245"/>
        <end position="308"/>
    </location>
</feature>
<feature type="domain" description="G" evidence="2">
    <location>
        <begin position="1"/>
        <end position="54"/>
    </location>
</feature>
<sequence length="465" mass="51917">MGITGVGKSTFISKLTGDDVGIGHDLTSYTKGIGIYSMTISDRVVYLIDTPGFNDTWRSDLEILQEVAYITSTIYRRGMNLAGVLYLHRISDNRVSGSALKNFNLLEKMCGPHAASRVFLITTMWDLTQTGKLNRREAEMRETRLSSTEEFWGKLCRQGSRTKRWQGDCGTASSIVSELLRLNDKSGFVVQRIQQELVDEGKSLAQTAAGKELLTEYEMTERKCSDEFSSIIYGERDEFTSDTSLSELRGQIQEMKAAQRQLRASLRSAFVEREKAYSKVLNQVRTEQQQLAQEVEKGRQEQKRLKADTAANATVLQEDRQSFQLQRRQVDYEERTGRLSRANANAKRQNIAKDEAESNESYQQLNLENEEQFIETEEAVEKVRKRDVLKQNLFPLLGILGGTGLAVAGVVTGLMPLAGAGVGVGFTYATKLQFSRQGDRRLDHKAMAWEGLMGGGQGAAGAGLD</sequence>
<comment type="caution">
    <text evidence="3">The sequence shown here is derived from an EMBL/GenBank/DDBJ whole genome shotgun (WGS) entry which is preliminary data.</text>
</comment>
<name>A0A1B8B9N2_FUSPO</name>
<dbReference type="STRING" id="36050.A0A1B8B9N2"/>
<gene>
    <name evidence="3" type="ORF">FPOA_03370</name>
</gene>
<dbReference type="Proteomes" id="UP000091967">
    <property type="component" value="Unassembled WGS sequence"/>
</dbReference>
<evidence type="ECO:0000313" key="3">
    <source>
        <dbReference type="EMBL" id="OBS29433.1"/>
    </source>
</evidence>
<keyword evidence="1" id="KW-0175">Coiled coil</keyword>
<dbReference type="EMBL" id="LYXU01000001">
    <property type="protein sequence ID" value="OBS29433.1"/>
    <property type="molecule type" value="Genomic_DNA"/>
</dbReference>
<evidence type="ECO:0000313" key="4">
    <source>
        <dbReference type="Proteomes" id="UP000091967"/>
    </source>
</evidence>